<evidence type="ECO:0000256" key="1">
    <source>
        <dbReference type="ARBA" id="ARBA00004429"/>
    </source>
</evidence>
<evidence type="ECO:0000256" key="12">
    <source>
        <dbReference type="ARBA" id="ARBA00023186"/>
    </source>
</evidence>
<dbReference type="PANTHER" id="PTHR36570:SF2">
    <property type="entry name" value="DISULFIDE BOND FORMATION PROTEIN B"/>
    <property type="match status" value="1"/>
</dbReference>
<gene>
    <name evidence="14 16" type="primary">dsbB</name>
    <name evidence="16" type="ORF">H8B19_15220</name>
</gene>
<comment type="caution">
    <text evidence="16">The sequence shown here is derived from an EMBL/GenBank/DDBJ whole genome shotgun (WGS) entry which is preliminary data.</text>
</comment>
<protein>
    <recommendedName>
        <fullName evidence="14">Disulfide bond formation protein B</fullName>
    </recommendedName>
    <alternativeName>
        <fullName evidence="14">Disulfide oxidoreductase</fullName>
    </alternativeName>
</protein>
<dbReference type="InterPro" id="IPR022920">
    <property type="entry name" value="Disulphide_bond_form_DsbB"/>
</dbReference>
<sequence>MIRNIANSPEYSGAWKLLFISALGLELAALYFQYVLDLQPCIMCIYQRTAVFGILFSSLVGIFLSQMLIFRLIALLGWGVSSVWGALIAYEHVDIQTASNPFFATCEIVPNFPSWAPLHEWIPQVFAATGDCGDIDWRFMDLSMPQWMLILFVAYSAVMAAVVILRLALLRKI</sequence>
<comment type="similarity">
    <text evidence="2 14">Belongs to the DsbB family.</text>
</comment>
<dbReference type="GO" id="GO:0005886">
    <property type="term" value="C:plasma membrane"/>
    <property type="evidence" value="ECO:0007669"/>
    <property type="project" value="UniProtKB-SubCell"/>
</dbReference>
<dbReference type="InterPro" id="IPR050183">
    <property type="entry name" value="DsbB"/>
</dbReference>
<keyword evidence="17" id="KW-1185">Reference proteome</keyword>
<evidence type="ECO:0000256" key="7">
    <source>
        <dbReference type="ARBA" id="ARBA00022982"/>
    </source>
</evidence>
<keyword evidence="11 14" id="KW-1015">Disulfide bond</keyword>
<feature type="transmembrane region" description="Helical" evidence="15">
    <location>
        <begin position="72"/>
        <end position="90"/>
    </location>
</feature>
<feature type="transmembrane region" description="Helical" evidence="15">
    <location>
        <begin position="12"/>
        <end position="33"/>
    </location>
</feature>
<dbReference type="EMBL" id="JACNEP010000015">
    <property type="protein sequence ID" value="MBC3767230.1"/>
    <property type="molecule type" value="Genomic_DNA"/>
</dbReference>
<evidence type="ECO:0000256" key="5">
    <source>
        <dbReference type="ARBA" id="ARBA00022519"/>
    </source>
</evidence>
<dbReference type="GO" id="GO:0009055">
    <property type="term" value="F:electron transfer activity"/>
    <property type="evidence" value="ECO:0007669"/>
    <property type="project" value="UniProtKB-UniRule"/>
</dbReference>
<keyword evidence="4 14" id="KW-1003">Cell membrane</keyword>
<keyword evidence="5" id="KW-0997">Cell inner membrane</keyword>
<evidence type="ECO:0000256" key="11">
    <source>
        <dbReference type="ARBA" id="ARBA00023157"/>
    </source>
</evidence>
<keyword evidence="10 14" id="KW-0472">Membrane</keyword>
<keyword evidence="6 14" id="KW-0812">Transmembrane</keyword>
<feature type="topological domain" description="Periplasmic" evidence="14">
    <location>
        <begin position="32"/>
        <end position="49"/>
    </location>
</feature>
<feature type="topological domain" description="Cytoplasmic" evidence="14">
    <location>
        <begin position="1"/>
        <end position="14"/>
    </location>
</feature>
<dbReference type="GO" id="GO:0006457">
    <property type="term" value="P:protein folding"/>
    <property type="evidence" value="ECO:0007669"/>
    <property type="project" value="InterPro"/>
</dbReference>
<dbReference type="InterPro" id="IPR023380">
    <property type="entry name" value="DsbB-like_sf"/>
</dbReference>
<keyword evidence="8 14" id="KW-1133">Transmembrane helix</keyword>
<feature type="topological domain" description="Cytoplasmic" evidence="14">
    <location>
        <begin position="166"/>
        <end position="173"/>
    </location>
</feature>
<evidence type="ECO:0000256" key="3">
    <source>
        <dbReference type="ARBA" id="ARBA00022448"/>
    </source>
</evidence>
<dbReference type="NCBIfam" id="NF002485">
    <property type="entry name" value="PRK01749.1"/>
    <property type="match status" value="1"/>
</dbReference>
<dbReference type="PANTHER" id="PTHR36570">
    <property type="entry name" value="DISULFIDE BOND FORMATION PROTEIN B"/>
    <property type="match status" value="1"/>
</dbReference>
<evidence type="ECO:0000256" key="15">
    <source>
        <dbReference type="SAM" id="Phobius"/>
    </source>
</evidence>
<dbReference type="InterPro" id="IPR003752">
    <property type="entry name" value="DiS_bond_form_DsbB/BdbC"/>
</dbReference>
<comment type="caution">
    <text evidence="14">Lacks conserved residue(s) required for the propagation of feature annotation.</text>
</comment>
<evidence type="ECO:0000256" key="10">
    <source>
        <dbReference type="ARBA" id="ARBA00023136"/>
    </source>
</evidence>
<evidence type="ECO:0000256" key="6">
    <source>
        <dbReference type="ARBA" id="ARBA00022692"/>
    </source>
</evidence>
<reference evidence="16" key="1">
    <citation type="journal article" date="2018" name="Int. J. Syst. Evol. Microbiol.">
        <title>Neptunicella marina gen. nov., sp. nov., isolated from surface seawater.</title>
        <authorList>
            <person name="Liu X."/>
            <person name="Lai Q."/>
            <person name="Du Y."/>
            <person name="Zhang X."/>
            <person name="Liu Z."/>
            <person name="Sun F."/>
            <person name="Shao Z."/>
        </authorList>
    </citation>
    <scope>NUCLEOTIDE SEQUENCE</scope>
    <source>
        <strain evidence="16">S27-2</strain>
    </source>
</reference>
<keyword evidence="3 14" id="KW-0813">Transport</keyword>
<dbReference type="Pfam" id="PF02600">
    <property type="entry name" value="DsbB"/>
    <property type="match status" value="1"/>
</dbReference>
<dbReference type="AlphaFoldDB" id="A0A8J6ITQ6"/>
<name>A0A8J6ITQ6_9ALTE</name>
<dbReference type="HAMAP" id="MF_00286">
    <property type="entry name" value="DsbB"/>
    <property type="match status" value="1"/>
</dbReference>
<comment type="function">
    <text evidence="14">Required for disulfide bond formation in some periplasmic proteins. Acts by oxidizing the DsbA protein.</text>
</comment>
<feature type="transmembrane region" description="Helical" evidence="15">
    <location>
        <begin position="147"/>
        <end position="169"/>
    </location>
</feature>
<organism evidence="16 17">
    <name type="scientific">Neptunicella marina</name>
    <dbReference type="NCBI Taxonomy" id="2125989"/>
    <lineage>
        <taxon>Bacteria</taxon>
        <taxon>Pseudomonadati</taxon>
        <taxon>Pseudomonadota</taxon>
        <taxon>Gammaproteobacteria</taxon>
        <taxon>Alteromonadales</taxon>
        <taxon>Alteromonadaceae</taxon>
        <taxon>Neptunicella</taxon>
    </lineage>
</organism>
<reference evidence="16" key="2">
    <citation type="submission" date="2020-08" db="EMBL/GenBank/DDBJ databases">
        <authorList>
            <person name="Lai Q."/>
        </authorList>
    </citation>
    <scope>NUCLEOTIDE SEQUENCE</scope>
    <source>
        <strain evidence="16">S27-2</strain>
    </source>
</reference>
<evidence type="ECO:0000256" key="2">
    <source>
        <dbReference type="ARBA" id="ARBA00008823"/>
    </source>
</evidence>
<evidence type="ECO:0000256" key="9">
    <source>
        <dbReference type="ARBA" id="ARBA00023002"/>
    </source>
</evidence>
<accession>A0A8J6ITQ6</accession>
<feature type="transmembrane region" description="Helical" evidence="15">
    <location>
        <begin position="45"/>
        <end position="65"/>
    </location>
</feature>
<evidence type="ECO:0000256" key="8">
    <source>
        <dbReference type="ARBA" id="ARBA00022989"/>
    </source>
</evidence>
<dbReference type="SUPFAM" id="SSF158442">
    <property type="entry name" value="DsbB-like"/>
    <property type="match status" value="1"/>
</dbReference>
<dbReference type="Proteomes" id="UP000601768">
    <property type="component" value="Unassembled WGS sequence"/>
</dbReference>
<keyword evidence="13 14" id="KW-0676">Redox-active center</keyword>
<keyword evidence="7 14" id="KW-0249">Electron transport</keyword>
<feature type="disulfide bond" description="Redox-active" evidence="14">
    <location>
        <begin position="41"/>
        <end position="44"/>
    </location>
</feature>
<evidence type="ECO:0000256" key="13">
    <source>
        <dbReference type="ARBA" id="ARBA00023284"/>
    </source>
</evidence>
<dbReference type="Gene3D" id="1.20.1550.10">
    <property type="entry name" value="DsbB-like"/>
    <property type="match status" value="1"/>
</dbReference>
<keyword evidence="9 14" id="KW-0560">Oxidoreductase</keyword>
<proteinExistence type="inferred from homology"/>
<dbReference type="GO" id="GO:0015035">
    <property type="term" value="F:protein-disulfide reductase activity"/>
    <property type="evidence" value="ECO:0007669"/>
    <property type="project" value="UniProtKB-UniRule"/>
</dbReference>
<evidence type="ECO:0000313" key="16">
    <source>
        <dbReference type="EMBL" id="MBC3767230.1"/>
    </source>
</evidence>
<evidence type="ECO:0000256" key="4">
    <source>
        <dbReference type="ARBA" id="ARBA00022475"/>
    </source>
</evidence>
<evidence type="ECO:0000313" key="17">
    <source>
        <dbReference type="Proteomes" id="UP000601768"/>
    </source>
</evidence>
<comment type="subcellular location">
    <subcellularLocation>
        <location evidence="1">Cell inner membrane</location>
        <topology evidence="1">Multi-pass membrane protein</topology>
    </subcellularLocation>
    <subcellularLocation>
        <location evidence="14">Cell membrane</location>
        <topology evidence="14">Multi-pass membrane protein</topology>
    </subcellularLocation>
</comment>
<feature type="disulfide bond" description="Redox-active" evidence="14">
    <location>
        <begin position="106"/>
        <end position="132"/>
    </location>
</feature>
<evidence type="ECO:0000256" key="14">
    <source>
        <dbReference type="HAMAP-Rule" id="MF_00286"/>
    </source>
</evidence>
<keyword evidence="12 14" id="KW-0143">Chaperone</keyword>